<gene>
    <name evidence="1" type="ORF">METZ01_LOCUS266086</name>
</gene>
<feature type="non-terminal residue" evidence="1">
    <location>
        <position position="46"/>
    </location>
</feature>
<sequence length="46" mass="5328">RGFFSMGREKTESSMVRKEENQLNCWKHFTCLVSSPGKSPYLFIGN</sequence>
<reference evidence="1" key="1">
    <citation type="submission" date="2018-05" db="EMBL/GenBank/DDBJ databases">
        <authorList>
            <person name="Lanie J.A."/>
            <person name="Ng W.-L."/>
            <person name="Kazmierczak K.M."/>
            <person name="Andrzejewski T.M."/>
            <person name="Davidsen T.M."/>
            <person name="Wayne K.J."/>
            <person name="Tettelin H."/>
            <person name="Glass J.I."/>
            <person name="Rusch D."/>
            <person name="Podicherti R."/>
            <person name="Tsui H.-C.T."/>
            <person name="Winkler M.E."/>
        </authorList>
    </citation>
    <scope>NUCLEOTIDE SEQUENCE</scope>
</reference>
<organism evidence="1">
    <name type="scientific">marine metagenome</name>
    <dbReference type="NCBI Taxonomy" id="408172"/>
    <lineage>
        <taxon>unclassified sequences</taxon>
        <taxon>metagenomes</taxon>
        <taxon>ecological metagenomes</taxon>
    </lineage>
</organism>
<evidence type="ECO:0000313" key="1">
    <source>
        <dbReference type="EMBL" id="SVC13232.1"/>
    </source>
</evidence>
<protein>
    <submittedName>
        <fullName evidence="1">Uncharacterized protein</fullName>
    </submittedName>
</protein>
<feature type="non-terminal residue" evidence="1">
    <location>
        <position position="1"/>
    </location>
</feature>
<proteinExistence type="predicted"/>
<accession>A0A382JPG9</accession>
<name>A0A382JPG9_9ZZZZ</name>
<dbReference type="AlphaFoldDB" id="A0A382JPG9"/>
<dbReference type="EMBL" id="UINC01075244">
    <property type="protein sequence ID" value="SVC13232.1"/>
    <property type="molecule type" value="Genomic_DNA"/>
</dbReference>